<keyword evidence="2" id="KW-1185">Reference proteome</keyword>
<reference evidence="1 2" key="1">
    <citation type="journal article" date="2024" name="BMC Genomics">
        <title>De novo assembly and annotation of Popillia japonica's genome with initial clues to its potential as an invasive pest.</title>
        <authorList>
            <person name="Cucini C."/>
            <person name="Boschi S."/>
            <person name="Funari R."/>
            <person name="Cardaioli E."/>
            <person name="Iannotti N."/>
            <person name="Marturano G."/>
            <person name="Paoli F."/>
            <person name="Bruttini M."/>
            <person name="Carapelli A."/>
            <person name="Frati F."/>
            <person name="Nardi F."/>
        </authorList>
    </citation>
    <scope>NUCLEOTIDE SEQUENCE [LARGE SCALE GENOMIC DNA]</scope>
    <source>
        <strain evidence="1">DMR45628</strain>
    </source>
</reference>
<proteinExistence type="predicted"/>
<name>A0AAW1LW70_POPJA</name>
<dbReference type="EMBL" id="JASPKY010000089">
    <property type="protein sequence ID" value="KAK9738218.1"/>
    <property type="molecule type" value="Genomic_DNA"/>
</dbReference>
<evidence type="ECO:0008006" key="3">
    <source>
        <dbReference type="Google" id="ProtNLM"/>
    </source>
</evidence>
<evidence type="ECO:0000313" key="2">
    <source>
        <dbReference type="Proteomes" id="UP001458880"/>
    </source>
</evidence>
<evidence type="ECO:0000313" key="1">
    <source>
        <dbReference type="EMBL" id="KAK9738218.1"/>
    </source>
</evidence>
<protein>
    <recommendedName>
        <fullName evidence="3">Transmembrane protein</fullName>
    </recommendedName>
</protein>
<organism evidence="1 2">
    <name type="scientific">Popillia japonica</name>
    <name type="common">Japanese beetle</name>
    <dbReference type="NCBI Taxonomy" id="7064"/>
    <lineage>
        <taxon>Eukaryota</taxon>
        <taxon>Metazoa</taxon>
        <taxon>Ecdysozoa</taxon>
        <taxon>Arthropoda</taxon>
        <taxon>Hexapoda</taxon>
        <taxon>Insecta</taxon>
        <taxon>Pterygota</taxon>
        <taxon>Neoptera</taxon>
        <taxon>Endopterygota</taxon>
        <taxon>Coleoptera</taxon>
        <taxon>Polyphaga</taxon>
        <taxon>Scarabaeiformia</taxon>
        <taxon>Scarabaeidae</taxon>
        <taxon>Rutelinae</taxon>
        <taxon>Popillia</taxon>
    </lineage>
</organism>
<gene>
    <name evidence="1" type="ORF">QE152_g10088</name>
</gene>
<dbReference type="AlphaFoldDB" id="A0AAW1LW70"/>
<dbReference type="Proteomes" id="UP001458880">
    <property type="component" value="Unassembled WGS sequence"/>
</dbReference>
<sequence>MECVHVNFAKSPTARKVDPFSCVSSIPGDRNPPFNATARPPLPCVPTHRILKRVERAVDARVLKSYFGSARNAACIIGWGWASLGNNLQHCEHPDTGTTLVFTWNSIMLCIVHVLPVYARYIWLLHLYG</sequence>
<comment type="caution">
    <text evidence="1">The sequence shown here is derived from an EMBL/GenBank/DDBJ whole genome shotgun (WGS) entry which is preliminary data.</text>
</comment>
<accession>A0AAW1LW70</accession>